<dbReference type="EMBL" id="CAADFW010000017">
    <property type="protein sequence ID" value="VFK57449.1"/>
    <property type="molecule type" value="Genomic_DNA"/>
</dbReference>
<accession>A0A450ZUG0</accession>
<proteinExistence type="predicted"/>
<evidence type="ECO:0008006" key="2">
    <source>
        <dbReference type="Google" id="ProtNLM"/>
    </source>
</evidence>
<organism evidence="1">
    <name type="scientific">Candidatus Kentrum sp. TC</name>
    <dbReference type="NCBI Taxonomy" id="2126339"/>
    <lineage>
        <taxon>Bacteria</taxon>
        <taxon>Pseudomonadati</taxon>
        <taxon>Pseudomonadota</taxon>
        <taxon>Gammaproteobacteria</taxon>
        <taxon>Candidatus Kentrum</taxon>
    </lineage>
</organism>
<sequence>MWGIKVFFVYTPRRVNCPSCGIRVEQMPWVNGKYRLTNAYSWFLAGWAKRLSWKEVGEAFHTTWYHVFFSVHIAVTWGLEHRELFGIQAIGINEIQWRRGHHYLTLVYRIDAGCRRLLWIGKSTVVAQLVSGQRPILQWHRRGLEQESKTHDRKAYGFRTYHSTEIALYHALGNLPVPESTHKFF</sequence>
<dbReference type="AlphaFoldDB" id="A0A450ZUG0"/>
<protein>
    <recommendedName>
        <fullName evidence="2">Transposase</fullName>
    </recommendedName>
</protein>
<gene>
    <name evidence="1" type="ORF">BECKTC1821F_GA0114240_101755</name>
</gene>
<reference evidence="1" key="1">
    <citation type="submission" date="2019-02" db="EMBL/GenBank/DDBJ databases">
        <authorList>
            <person name="Gruber-Vodicka R. H."/>
            <person name="Seah K. B. B."/>
        </authorList>
    </citation>
    <scope>NUCLEOTIDE SEQUENCE</scope>
    <source>
        <strain evidence="1">BECK_BZ126</strain>
    </source>
</reference>
<evidence type="ECO:0000313" key="1">
    <source>
        <dbReference type="EMBL" id="VFK57449.1"/>
    </source>
</evidence>
<name>A0A450ZUG0_9GAMM</name>